<dbReference type="Proteomes" id="UP001596514">
    <property type="component" value="Unassembled WGS sequence"/>
</dbReference>
<gene>
    <name evidence="1" type="ORF">ACFQVD_15530</name>
</gene>
<reference evidence="2" key="1">
    <citation type="journal article" date="2019" name="Int. J. Syst. Evol. Microbiol.">
        <title>The Global Catalogue of Microorganisms (GCM) 10K type strain sequencing project: providing services to taxonomists for standard genome sequencing and annotation.</title>
        <authorList>
            <consortium name="The Broad Institute Genomics Platform"/>
            <consortium name="The Broad Institute Genome Sequencing Center for Infectious Disease"/>
            <person name="Wu L."/>
            <person name="Ma J."/>
        </authorList>
    </citation>
    <scope>NUCLEOTIDE SEQUENCE [LARGE SCALE GENOMIC DNA]</scope>
    <source>
        <strain evidence="2">JCM 10083</strain>
    </source>
</reference>
<dbReference type="RefSeq" id="WP_343983635.1">
    <property type="nucleotide sequence ID" value="NZ_BAAAGK010000297.1"/>
</dbReference>
<evidence type="ECO:0000313" key="1">
    <source>
        <dbReference type="EMBL" id="MFC7601504.1"/>
    </source>
</evidence>
<name>A0ABW2SZL1_9ACTN</name>
<sequence length="47" mass="4784">MGQVNSQQPRQAGAFRCEADSRDVSAQLVGVIIGGVPATIGGLLGQM</sequence>
<organism evidence="1 2">
    <name type="scientific">Streptosporangium amethystogenes subsp. fukuiense</name>
    <dbReference type="NCBI Taxonomy" id="698418"/>
    <lineage>
        <taxon>Bacteria</taxon>
        <taxon>Bacillati</taxon>
        <taxon>Actinomycetota</taxon>
        <taxon>Actinomycetes</taxon>
        <taxon>Streptosporangiales</taxon>
        <taxon>Streptosporangiaceae</taxon>
        <taxon>Streptosporangium</taxon>
    </lineage>
</organism>
<proteinExistence type="predicted"/>
<accession>A0ABW2SZL1</accession>
<comment type="caution">
    <text evidence="1">The sequence shown here is derived from an EMBL/GenBank/DDBJ whole genome shotgun (WGS) entry which is preliminary data.</text>
</comment>
<protein>
    <submittedName>
        <fullName evidence="1">Uncharacterized protein</fullName>
    </submittedName>
</protein>
<keyword evidence="2" id="KW-1185">Reference proteome</keyword>
<dbReference type="EMBL" id="JBHTEE010000001">
    <property type="protein sequence ID" value="MFC7601504.1"/>
    <property type="molecule type" value="Genomic_DNA"/>
</dbReference>
<evidence type="ECO:0000313" key="2">
    <source>
        <dbReference type="Proteomes" id="UP001596514"/>
    </source>
</evidence>